<keyword evidence="3" id="KW-1185">Reference proteome</keyword>
<sequence length="190" mass="21512">MRKTRSQQGSLTENETKLAEGERCLQSAGASLQYQHTTTVHYTQAIYTRILHPMSRHVSNGRHPRRARSSSSLPIPESLSPPPPTVMRERESQKKDDTGSERRHEETERERKKMRRAVDGGVKRQARPQEARAIDGGCVKRTNEVCADVDERESGAWEHTTTGGRGRRRAASNTNDETIGIQHDDERKDS</sequence>
<organism evidence="2 3">
    <name type="scientific">Exidia glandulosa HHB12029</name>
    <dbReference type="NCBI Taxonomy" id="1314781"/>
    <lineage>
        <taxon>Eukaryota</taxon>
        <taxon>Fungi</taxon>
        <taxon>Dikarya</taxon>
        <taxon>Basidiomycota</taxon>
        <taxon>Agaricomycotina</taxon>
        <taxon>Agaricomycetes</taxon>
        <taxon>Auriculariales</taxon>
        <taxon>Exidiaceae</taxon>
        <taxon>Exidia</taxon>
    </lineage>
</organism>
<feature type="region of interest" description="Disordered" evidence="1">
    <location>
        <begin position="55"/>
        <end position="135"/>
    </location>
</feature>
<proteinExistence type="predicted"/>
<dbReference type="InParanoid" id="A0A165HG60"/>
<dbReference type="AlphaFoldDB" id="A0A165HG60"/>
<feature type="region of interest" description="Disordered" evidence="1">
    <location>
        <begin position="150"/>
        <end position="190"/>
    </location>
</feature>
<feature type="compositionally biased region" description="Basic residues" evidence="1">
    <location>
        <begin position="59"/>
        <end position="68"/>
    </location>
</feature>
<evidence type="ECO:0000256" key="1">
    <source>
        <dbReference type="SAM" id="MobiDB-lite"/>
    </source>
</evidence>
<accession>A0A165HG60</accession>
<dbReference type="EMBL" id="KV426018">
    <property type="protein sequence ID" value="KZV91916.1"/>
    <property type="molecule type" value="Genomic_DNA"/>
</dbReference>
<evidence type="ECO:0000313" key="2">
    <source>
        <dbReference type="EMBL" id="KZV91916.1"/>
    </source>
</evidence>
<feature type="compositionally biased region" description="Basic and acidic residues" evidence="1">
    <location>
        <begin position="87"/>
        <end position="133"/>
    </location>
</feature>
<reference evidence="2 3" key="1">
    <citation type="journal article" date="2016" name="Mol. Biol. Evol.">
        <title>Comparative Genomics of Early-Diverging Mushroom-Forming Fungi Provides Insights into the Origins of Lignocellulose Decay Capabilities.</title>
        <authorList>
            <person name="Nagy L.G."/>
            <person name="Riley R."/>
            <person name="Tritt A."/>
            <person name="Adam C."/>
            <person name="Daum C."/>
            <person name="Floudas D."/>
            <person name="Sun H."/>
            <person name="Yadav J.S."/>
            <person name="Pangilinan J."/>
            <person name="Larsson K.H."/>
            <person name="Matsuura K."/>
            <person name="Barry K."/>
            <person name="Labutti K."/>
            <person name="Kuo R."/>
            <person name="Ohm R.A."/>
            <person name="Bhattacharya S.S."/>
            <person name="Shirouzu T."/>
            <person name="Yoshinaga Y."/>
            <person name="Martin F.M."/>
            <person name="Grigoriev I.V."/>
            <person name="Hibbett D.S."/>
        </authorList>
    </citation>
    <scope>NUCLEOTIDE SEQUENCE [LARGE SCALE GENOMIC DNA]</scope>
    <source>
        <strain evidence="2 3">HHB12029</strain>
    </source>
</reference>
<dbReference type="Proteomes" id="UP000077266">
    <property type="component" value="Unassembled WGS sequence"/>
</dbReference>
<protein>
    <submittedName>
        <fullName evidence="2">Uncharacterized protein</fullName>
    </submittedName>
</protein>
<evidence type="ECO:0000313" key="3">
    <source>
        <dbReference type="Proteomes" id="UP000077266"/>
    </source>
</evidence>
<gene>
    <name evidence="2" type="ORF">EXIGLDRAFT_85509</name>
</gene>
<feature type="compositionally biased region" description="Low complexity" evidence="1">
    <location>
        <begin position="69"/>
        <end position="78"/>
    </location>
</feature>
<name>A0A165HG60_EXIGL</name>